<evidence type="ECO:0000256" key="4">
    <source>
        <dbReference type="ARBA" id="ARBA00022475"/>
    </source>
</evidence>
<evidence type="ECO:0000256" key="8">
    <source>
        <dbReference type="RuleBase" id="RU363041"/>
    </source>
</evidence>
<dbReference type="KEGG" id="mpk:VL20_3154"/>
<dbReference type="Proteomes" id="UP000068167">
    <property type="component" value="Chromosome"/>
</dbReference>
<evidence type="ECO:0000256" key="5">
    <source>
        <dbReference type="ARBA" id="ARBA00022692"/>
    </source>
</evidence>
<keyword evidence="4 8" id="KW-1003">Cell membrane</keyword>
<dbReference type="PATRIC" id="fig|1638788.3.peg.3179"/>
<comment type="similarity">
    <text evidence="2 8">Belongs to the 4-toluene sulfonate uptake permease (TSUP) (TC 2.A.102) family.</text>
</comment>
<feature type="transmembrane region" description="Helical" evidence="8">
    <location>
        <begin position="221"/>
        <end position="238"/>
    </location>
</feature>
<proteinExistence type="inferred from homology"/>
<feature type="transmembrane region" description="Helical" evidence="8">
    <location>
        <begin position="32"/>
        <end position="51"/>
    </location>
</feature>
<comment type="subcellular location">
    <subcellularLocation>
        <location evidence="1 8">Cell membrane</location>
        <topology evidence="1 8">Multi-pass membrane protein</topology>
    </subcellularLocation>
</comment>
<dbReference type="GO" id="GO:0005886">
    <property type="term" value="C:plasma membrane"/>
    <property type="evidence" value="ECO:0007669"/>
    <property type="project" value="UniProtKB-SubCell"/>
</dbReference>
<dbReference type="InterPro" id="IPR002781">
    <property type="entry name" value="TM_pro_TauE-like"/>
</dbReference>
<dbReference type="Pfam" id="PF01925">
    <property type="entry name" value="TauE"/>
    <property type="match status" value="1"/>
</dbReference>
<sequence length="245" mass="27261">MIIVTLMLAGSLAWFFSTLAGGGSPLILLPVLGWFLDAAVIPPVLTTGMLIGNVQRMGMYWRAIDWPSTVWYLPGAIMGSTLGAFVFAHLQFKWLPLVLGIFLVLSSLKQLFPQQENPFFEIKTWYFMPSGFIYAFLSGLVGSTGPMMNLFYINYGLVKEPMVATKSVHMVVVHVAKLIAYAAFGVLHLPFLGYGLLLGLAAWPGNWLGQKVLERMSPQQFKQAVMLFVSMSGLLMIWRERGIVF</sequence>
<dbReference type="AlphaFoldDB" id="A0A0K1S208"/>
<reference evidence="9 10" key="1">
    <citation type="journal article" date="2016" name="Stand. Genomic Sci.">
        <title>Complete genome sequence and genomic characterization of Microcystis panniformis FACHB 1757 by third-generation sequencing.</title>
        <authorList>
            <person name="Zhang J.Y."/>
            <person name="Guan R."/>
            <person name="Zhang H.J."/>
            <person name="Li H."/>
            <person name="Xiao P."/>
            <person name="Yu G.L."/>
            <person name="Du L."/>
            <person name="Cao D.M."/>
            <person name="Zhu B.C."/>
            <person name="Li R.H."/>
            <person name="Lu Z.H."/>
        </authorList>
    </citation>
    <scope>NUCLEOTIDE SEQUENCE [LARGE SCALE GENOMIC DNA]</scope>
    <source>
        <strain evidence="9 10">FACHB-1757</strain>
    </source>
</reference>
<dbReference type="RefSeq" id="WP_052276734.1">
    <property type="nucleotide sequence ID" value="NZ_CP011339.1"/>
</dbReference>
<dbReference type="PANTHER" id="PTHR30269">
    <property type="entry name" value="TRANSMEMBRANE PROTEIN YFCA"/>
    <property type="match status" value="1"/>
</dbReference>
<dbReference type="InterPro" id="IPR052017">
    <property type="entry name" value="TSUP"/>
</dbReference>
<evidence type="ECO:0000313" key="10">
    <source>
        <dbReference type="Proteomes" id="UP000068167"/>
    </source>
</evidence>
<gene>
    <name evidence="9" type="ORF">VL20_3154</name>
</gene>
<dbReference type="PANTHER" id="PTHR30269:SF37">
    <property type="entry name" value="MEMBRANE TRANSPORTER PROTEIN"/>
    <property type="match status" value="1"/>
</dbReference>
<evidence type="ECO:0000256" key="7">
    <source>
        <dbReference type="ARBA" id="ARBA00023136"/>
    </source>
</evidence>
<keyword evidence="3" id="KW-0813">Transport</keyword>
<keyword evidence="5 8" id="KW-0812">Transmembrane</keyword>
<dbReference type="EMBL" id="CP011339">
    <property type="protein sequence ID" value="AKV68169.1"/>
    <property type="molecule type" value="Genomic_DNA"/>
</dbReference>
<evidence type="ECO:0000313" key="9">
    <source>
        <dbReference type="EMBL" id="AKV68169.1"/>
    </source>
</evidence>
<feature type="transmembrane region" description="Helical" evidence="8">
    <location>
        <begin position="132"/>
        <end position="158"/>
    </location>
</feature>
<keyword evidence="7 8" id="KW-0472">Membrane</keyword>
<keyword evidence="6 8" id="KW-1133">Transmembrane helix</keyword>
<accession>A0A0K1S208</accession>
<evidence type="ECO:0000256" key="6">
    <source>
        <dbReference type="ARBA" id="ARBA00022989"/>
    </source>
</evidence>
<feature type="transmembrane region" description="Helical" evidence="8">
    <location>
        <begin position="178"/>
        <end position="200"/>
    </location>
</feature>
<organism evidence="9 10">
    <name type="scientific">Microcystis panniformis FACHB-1757</name>
    <dbReference type="NCBI Taxonomy" id="1638788"/>
    <lineage>
        <taxon>Bacteria</taxon>
        <taxon>Bacillati</taxon>
        <taxon>Cyanobacteriota</taxon>
        <taxon>Cyanophyceae</taxon>
        <taxon>Oscillatoriophycideae</taxon>
        <taxon>Chroococcales</taxon>
        <taxon>Microcystaceae</taxon>
        <taxon>Microcystis</taxon>
    </lineage>
</organism>
<evidence type="ECO:0000256" key="1">
    <source>
        <dbReference type="ARBA" id="ARBA00004651"/>
    </source>
</evidence>
<evidence type="ECO:0000256" key="3">
    <source>
        <dbReference type="ARBA" id="ARBA00022448"/>
    </source>
</evidence>
<protein>
    <recommendedName>
        <fullName evidence="8">Probable membrane transporter protein</fullName>
    </recommendedName>
</protein>
<keyword evidence="10" id="KW-1185">Reference proteome</keyword>
<feature type="transmembrane region" description="Helical" evidence="8">
    <location>
        <begin position="71"/>
        <end position="88"/>
    </location>
</feature>
<name>A0A0K1S208_9CHRO</name>
<evidence type="ECO:0000256" key="2">
    <source>
        <dbReference type="ARBA" id="ARBA00009142"/>
    </source>
</evidence>